<keyword evidence="2" id="KW-1185">Reference proteome</keyword>
<dbReference type="Proteomes" id="UP000800040">
    <property type="component" value="Unassembled WGS sequence"/>
</dbReference>
<gene>
    <name evidence="1" type="ORF">BDW02DRAFT_566732</name>
</gene>
<dbReference type="EMBL" id="ML975269">
    <property type="protein sequence ID" value="KAF1836815.1"/>
    <property type="molecule type" value="Genomic_DNA"/>
</dbReference>
<evidence type="ECO:0000313" key="2">
    <source>
        <dbReference type="Proteomes" id="UP000800040"/>
    </source>
</evidence>
<name>A0A6A5KF40_9PLEO</name>
<evidence type="ECO:0000313" key="1">
    <source>
        <dbReference type="EMBL" id="KAF1836815.1"/>
    </source>
</evidence>
<reference evidence="1" key="1">
    <citation type="submission" date="2020-01" db="EMBL/GenBank/DDBJ databases">
        <authorList>
            <consortium name="DOE Joint Genome Institute"/>
            <person name="Haridas S."/>
            <person name="Albert R."/>
            <person name="Binder M."/>
            <person name="Bloem J."/>
            <person name="Labutti K."/>
            <person name="Salamov A."/>
            <person name="Andreopoulos B."/>
            <person name="Baker S.E."/>
            <person name="Barry K."/>
            <person name="Bills G."/>
            <person name="Bluhm B.H."/>
            <person name="Cannon C."/>
            <person name="Castanera R."/>
            <person name="Culley D.E."/>
            <person name="Daum C."/>
            <person name="Ezra D."/>
            <person name="Gonzalez J.B."/>
            <person name="Henrissat B."/>
            <person name="Kuo A."/>
            <person name="Liang C."/>
            <person name="Lipzen A."/>
            <person name="Lutzoni F."/>
            <person name="Magnuson J."/>
            <person name="Mondo S."/>
            <person name="Nolan M."/>
            <person name="Ohm R."/>
            <person name="Pangilinan J."/>
            <person name="Park H.-J."/>
            <person name="Ramirez L."/>
            <person name="Alfaro M."/>
            <person name="Sun H."/>
            <person name="Tritt A."/>
            <person name="Yoshinaga Y."/>
            <person name="Zwiers L.-H."/>
            <person name="Turgeon B.G."/>
            <person name="Goodwin S.B."/>
            <person name="Spatafora J.W."/>
            <person name="Crous P.W."/>
            <person name="Grigoriev I.V."/>
        </authorList>
    </citation>
    <scope>NUCLEOTIDE SEQUENCE</scope>
    <source>
        <strain evidence="1">P77</strain>
    </source>
</reference>
<dbReference type="AlphaFoldDB" id="A0A6A5KF40"/>
<accession>A0A6A5KF40</accession>
<protein>
    <submittedName>
        <fullName evidence="1">Uncharacterized protein</fullName>
    </submittedName>
</protein>
<proteinExistence type="predicted"/>
<organism evidence="1 2">
    <name type="scientific">Decorospora gaudefroyi</name>
    <dbReference type="NCBI Taxonomy" id="184978"/>
    <lineage>
        <taxon>Eukaryota</taxon>
        <taxon>Fungi</taxon>
        <taxon>Dikarya</taxon>
        <taxon>Ascomycota</taxon>
        <taxon>Pezizomycotina</taxon>
        <taxon>Dothideomycetes</taxon>
        <taxon>Pleosporomycetidae</taxon>
        <taxon>Pleosporales</taxon>
        <taxon>Pleosporineae</taxon>
        <taxon>Pleosporaceae</taxon>
        <taxon>Decorospora</taxon>
    </lineage>
</organism>
<sequence>MLVVLVPKAFTSSDVSSWRLTRAATRWFTVAPPPYGVPRSGQLHTRASLPPARLHHMRYKMEFMNDPNRRKKSCLAGIHRLLRAVFWLWLTGFVVGL</sequence>